<keyword evidence="1" id="KW-0472">Membrane</keyword>
<dbReference type="EMBL" id="SJPN01000004">
    <property type="protein sequence ID" value="TWU02236.1"/>
    <property type="molecule type" value="Genomic_DNA"/>
</dbReference>
<dbReference type="Proteomes" id="UP000320176">
    <property type="component" value="Unassembled WGS sequence"/>
</dbReference>
<keyword evidence="1" id="KW-1133">Transmembrane helix</keyword>
<keyword evidence="3" id="KW-1185">Reference proteome</keyword>
<sequence length="172" mass="19499">MRIPLNDPDRSDHDSLLPANQSLRGYDDVGSDAEHEFVPLRDEFPELYGQMLVANEQISNAGTLSIWILLFANVLICVGIHKAWVAAPLGIPVANLQSWGVYLLITIFFIIVFSMYTTYAEKAAYRRMRDSIEAELRKQRQTFPWLLAQIHGDESLKSLAEQLRGDLGTLHQ</sequence>
<dbReference type="RefSeq" id="WP_342190205.1">
    <property type="nucleotide sequence ID" value="NZ_CP151726.1"/>
</dbReference>
<feature type="transmembrane region" description="Helical" evidence="1">
    <location>
        <begin position="66"/>
        <end position="87"/>
    </location>
</feature>
<protein>
    <submittedName>
        <fullName evidence="2">Uncharacterized protein</fullName>
    </submittedName>
</protein>
<proteinExistence type="predicted"/>
<comment type="caution">
    <text evidence="2">The sequence shown here is derived from an EMBL/GenBank/DDBJ whole genome shotgun (WGS) entry which is preliminary data.</text>
</comment>
<feature type="transmembrane region" description="Helical" evidence="1">
    <location>
        <begin position="99"/>
        <end position="119"/>
    </location>
</feature>
<gene>
    <name evidence="2" type="ORF">Pla52n_32860</name>
</gene>
<dbReference type="AlphaFoldDB" id="A0A5C6AT32"/>
<organism evidence="2 3">
    <name type="scientific">Stieleria varia</name>
    <dbReference type="NCBI Taxonomy" id="2528005"/>
    <lineage>
        <taxon>Bacteria</taxon>
        <taxon>Pseudomonadati</taxon>
        <taxon>Planctomycetota</taxon>
        <taxon>Planctomycetia</taxon>
        <taxon>Pirellulales</taxon>
        <taxon>Pirellulaceae</taxon>
        <taxon>Stieleria</taxon>
    </lineage>
</organism>
<keyword evidence="1" id="KW-0812">Transmembrane</keyword>
<evidence type="ECO:0000313" key="2">
    <source>
        <dbReference type="EMBL" id="TWU02236.1"/>
    </source>
</evidence>
<evidence type="ECO:0000313" key="3">
    <source>
        <dbReference type="Proteomes" id="UP000320176"/>
    </source>
</evidence>
<accession>A0A5C6AT32</accession>
<reference evidence="2 3" key="1">
    <citation type="submission" date="2019-02" db="EMBL/GenBank/DDBJ databases">
        <title>Deep-cultivation of Planctomycetes and their phenomic and genomic characterization uncovers novel biology.</title>
        <authorList>
            <person name="Wiegand S."/>
            <person name="Jogler M."/>
            <person name="Boedeker C."/>
            <person name="Pinto D."/>
            <person name="Vollmers J."/>
            <person name="Rivas-Marin E."/>
            <person name="Kohn T."/>
            <person name="Peeters S.H."/>
            <person name="Heuer A."/>
            <person name="Rast P."/>
            <person name="Oberbeckmann S."/>
            <person name="Bunk B."/>
            <person name="Jeske O."/>
            <person name="Meyerdierks A."/>
            <person name="Storesund J.E."/>
            <person name="Kallscheuer N."/>
            <person name="Luecker S."/>
            <person name="Lage O.M."/>
            <person name="Pohl T."/>
            <person name="Merkel B.J."/>
            <person name="Hornburger P."/>
            <person name="Mueller R.-W."/>
            <person name="Bruemmer F."/>
            <person name="Labrenz M."/>
            <person name="Spormann A.M."/>
            <person name="Op Den Camp H."/>
            <person name="Overmann J."/>
            <person name="Amann R."/>
            <person name="Jetten M.S.M."/>
            <person name="Mascher T."/>
            <person name="Medema M.H."/>
            <person name="Devos D.P."/>
            <person name="Kaster A.-K."/>
            <person name="Ovreas L."/>
            <person name="Rohde M."/>
            <person name="Galperin M.Y."/>
            <person name="Jogler C."/>
        </authorList>
    </citation>
    <scope>NUCLEOTIDE SEQUENCE [LARGE SCALE GENOMIC DNA]</scope>
    <source>
        <strain evidence="2 3">Pla52n</strain>
    </source>
</reference>
<name>A0A5C6AT32_9BACT</name>
<evidence type="ECO:0000256" key="1">
    <source>
        <dbReference type="SAM" id="Phobius"/>
    </source>
</evidence>